<evidence type="ECO:0000256" key="1">
    <source>
        <dbReference type="SAM" id="Phobius"/>
    </source>
</evidence>
<feature type="transmembrane region" description="Helical" evidence="1">
    <location>
        <begin position="38"/>
        <end position="58"/>
    </location>
</feature>
<feature type="transmembrane region" description="Helical" evidence="1">
    <location>
        <begin position="96"/>
        <end position="114"/>
    </location>
</feature>
<feature type="transmembrane region" description="Helical" evidence="1">
    <location>
        <begin position="176"/>
        <end position="197"/>
    </location>
</feature>
<reference evidence="3" key="1">
    <citation type="journal article" date="2015" name="Microbiology">
        <title>Genome of Methanoregula boonei 6A8 reveals adaptations to oligotrophic peatland environments.</title>
        <authorList>
            <person name="Braeuer S."/>
            <person name="Cadillo-Quiroz H."/>
            <person name="Kyrpides N."/>
            <person name="Woyke T."/>
            <person name="Goodwin L."/>
            <person name="Detter C."/>
            <person name="Podell S."/>
            <person name="Yavitt J.B."/>
            <person name="Zinder S.H."/>
        </authorList>
    </citation>
    <scope>NUCLEOTIDE SEQUENCE [LARGE SCALE GENOMIC DNA]</scope>
    <source>
        <strain evidence="3">DSM 21154 / JCM 14090 / 6A8</strain>
    </source>
</reference>
<feature type="transmembrane region" description="Helical" evidence="1">
    <location>
        <begin position="243"/>
        <end position="263"/>
    </location>
</feature>
<protein>
    <recommendedName>
        <fullName evidence="4">Glycosyltransferase RgtA/B/C/D-like domain-containing protein</fullName>
    </recommendedName>
</protein>
<gene>
    <name evidence="2" type="ordered locus">Mboo_2449</name>
</gene>
<evidence type="ECO:0000313" key="3">
    <source>
        <dbReference type="Proteomes" id="UP000002408"/>
    </source>
</evidence>
<name>A7IB52_METB6</name>
<evidence type="ECO:0000313" key="2">
    <source>
        <dbReference type="EMBL" id="ABS56963.1"/>
    </source>
</evidence>
<feature type="transmembrane region" description="Helical" evidence="1">
    <location>
        <begin position="323"/>
        <end position="340"/>
    </location>
</feature>
<sequence length="394" mass="44120">MFFTTSVFHSFIDYFDFQYYLQAAVNVMQGQVPYADFGFDYPPFALIPIFLAFIPGILFDSAGIFVLSFQFLMVICDIVIVVCIYLIGLKLYDEKTAFIAAFLYATAFSVGYFVLTKYDAFPTCLLMLAVLFTVYNRSIRGYIALVFGFLAKIFPGIALPFVALYNAKSTSLRQEVINLLKVSIPVAVIFVVPILILKPGIILSYISGSIIRSAIYVNTATYTVYAYLNTVLNLGISISEVSLLMYGLMGLLLLFLFAIAYVEPHKDARFLIKLLAVSIFAVVFCMAYHSPQYVVWYTPFVCLLVADSLPGILLFYATQAITYIEFPLSFGTLYTNTAYSGAPGTSGWYCALALFTIDIVTYLLLMYVAVRPTGAHLRMLLDRIPGRQQQKKTE</sequence>
<feature type="transmembrane region" description="Helical" evidence="1">
    <location>
        <begin position="270"/>
        <end position="289"/>
    </location>
</feature>
<dbReference type="AlphaFoldDB" id="A7IB52"/>
<organism evidence="2 3">
    <name type="scientific">Methanoregula boonei (strain DSM 21154 / JCM 14090 / 6A8)</name>
    <dbReference type="NCBI Taxonomy" id="456442"/>
    <lineage>
        <taxon>Archaea</taxon>
        <taxon>Methanobacteriati</taxon>
        <taxon>Methanobacteriota</taxon>
        <taxon>Stenosarchaea group</taxon>
        <taxon>Methanomicrobia</taxon>
        <taxon>Methanomicrobiales</taxon>
        <taxon>Methanoregulaceae</taxon>
        <taxon>Methanoregula</taxon>
    </lineage>
</organism>
<keyword evidence="1" id="KW-0812">Transmembrane</keyword>
<dbReference type="Proteomes" id="UP000002408">
    <property type="component" value="Chromosome"/>
</dbReference>
<feature type="transmembrane region" description="Helical" evidence="1">
    <location>
        <begin position="209"/>
        <end position="228"/>
    </location>
</feature>
<proteinExistence type="predicted"/>
<evidence type="ECO:0008006" key="4">
    <source>
        <dbReference type="Google" id="ProtNLM"/>
    </source>
</evidence>
<feature type="transmembrane region" description="Helical" evidence="1">
    <location>
        <begin position="64"/>
        <end position="89"/>
    </location>
</feature>
<keyword evidence="3" id="KW-1185">Reference proteome</keyword>
<dbReference type="HOGENOM" id="CLU_699446_0_0_2"/>
<accession>A7IB52</accession>
<dbReference type="KEGG" id="mbn:Mboo_2449"/>
<keyword evidence="1" id="KW-1133">Transmembrane helix</keyword>
<feature type="transmembrane region" description="Helical" evidence="1">
    <location>
        <begin position="142"/>
        <end position="164"/>
    </location>
</feature>
<keyword evidence="1" id="KW-0472">Membrane</keyword>
<dbReference type="EMBL" id="CP000780">
    <property type="protein sequence ID" value="ABS56963.1"/>
    <property type="molecule type" value="Genomic_DNA"/>
</dbReference>
<feature type="transmembrane region" description="Helical" evidence="1">
    <location>
        <begin position="346"/>
        <end position="370"/>
    </location>
</feature>
<dbReference type="eggNOG" id="arCOG06399">
    <property type="taxonomic scope" value="Archaea"/>
</dbReference>